<dbReference type="GO" id="GO:0015774">
    <property type="term" value="P:polysaccharide transport"/>
    <property type="evidence" value="ECO:0007669"/>
    <property type="project" value="InterPro"/>
</dbReference>
<protein>
    <submittedName>
        <fullName evidence="1">Capsule polysaccharide biosynthesis protein</fullName>
    </submittedName>
</protein>
<organism evidence="1 2">
    <name type="scientific">Kingella kingae</name>
    <dbReference type="NCBI Taxonomy" id="504"/>
    <lineage>
        <taxon>Bacteria</taxon>
        <taxon>Pseudomonadati</taxon>
        <taxon>Pseudomonadota</taxon>
        <taxon>Betaproteobacteria</taxon>
        <taxon>Neisseriales</taxon>
        <taxon>Neisseriaceae</taxon>
        <taxon>Kingella</taxon>
    </lineage>
</organism>
<evidence type="ECO:0000313" key="2">
    <source>
        <dbReference type="Proteomes" id="UP000248598"/>
    </source>
</evidence>
<evidence type="ECO:0000313" key="1">
    <source>
        <dbReference type="EMBL" id="SQH24101.1"/>
    </source>
</evidence>
<dbReference type="Proteomes" id="UP000248598">
    <property type="component" value="Chromosome 1"/>
</dbReference>
<proteinExistence type="predicted"/>
<dbReference type="InterPro" id="IPR007833">
    <property type="entry name" value="Capsule_polysaccharide_synth"/>
</dbReference>
<reference evidence="1 2" key="1">
    <citation type="submission" date="2018-06" db="EMBL/GenBank/DDBJ databases">
        <authorList>
            <consortium name="Pathogen Informatics"/>
            <person name="Doyle S."/>
        </authorList>
    </citation>
    <scope>NUCLEOTIDE SEQUENCE [LARGE SCALE GENOMIC DNA]</scope>
    <source>
        <strain evidence="1 2">NCTC10529</strain>
    </source>
</reference>
<dbReference type="GO" id="GO:0000271">
    <property type="term" value="P:polysaccharide biosynthetic process"/>
    <property type="evidence" value="ECO:0007669"/>
    <property type="project" value="InterPro"/>
</dbReference>
<name>A0AAX2J1N0_KINKI</name>
<dbReference type="AlphaFoldDB" id="A0AAX2J1N0"/>
<gene>
    <name evidence="1" type="ORF">NCTC10529_00252</name>
</gene>
<dbReference type="CDD" id="cd16440">
    <property type="entry name" value="beta_Kdo_transferase_KpsC_1"/>
    <property type="match status" value="1"/>
</dbReference>
<dbReference type="CDD" id="cd16439">
    <property type="entry name" value="beta_Kdo_transferase_KpsC_2"/>
    <property type="match status" value="1"/>
</dbReference>
<dbReference type="Pfam" id="PF05159">
    <property type="entry name" value="Capsule_synth"/>
    <property type="match status" value="3"/>
</dbReference>
<sequence length="686" mass="76872">MTSKHNHHALILSRGIQKIPHLSAFLADYRLHFGQRLPQKVQAACVMGWGYRPTAQSAQRKAEQLNVPYVALEDGFLRSLGLGVQGYPPLSLVLDDLGMYYDNTRPSRLQRYIEQTPTASDIDWTQAEQAMQQIVSQQLSKYNHAPSNVPPRQSSRPVVLVIDQTAGDMSLRYGLVDDANLAQMLQAACTENPHADIWIKTHPDVLSGKKSGCLPLHNLPENATILTDDINPIALLQSVDKVYCATSHMGFEALMCGKPVVCFGLTWYAGWGQTDDRHRKASSLHRPTRTVLQLFAAAYLQYTRYINPNTGERGTIFDVIQHLIQARQHNELLRGDVYCVGVSAWKKAALKPFLNTPSCRLHFVRDFKSLQKTQAALSAKLLVWGNKHADCVAWANERGWSVIRMEDGFIRSVGLGSNLVPPLSLVLDDMGIYFNPQQASRLEWLLQNHEFSPQDQTLAEQVQAALIAQNISKYNVGKPLNWTIQTTQTVLLVVGQVEDDASIRLGAPQICRNADLLRTVRERNPDAYIIYKPHPDVVSGNRIGRVSAQDIARFANQEAAEVDILTCLAVCDEVHTMTSLTGFEALLRSKKVICYGLPFYAGWGLTTDELPIARRSKRLALWQLISGTLLHYPSYAHPKTGQRINALAAIEILQQQKRQANASSLHRSWISKQMGKAQQLVRTLWR</sequence>
<dbReference type="EMBL" id="LS483426">
    <property type="protein sequence ID" value="SQH24101.1"/>
    <property type="molecule type" value="Genomic_DNA"/>
</dbReference>
<accession>A0AAX2J1N0</accession>